<evidence type="ECO:0000256" key="3">
    <source>
        <dbReference type="ARBA" id="ARBA00022475"/>
    </source>
</evidence>
<keyword evidence="5 7" id="KW-1133">Transmembrane helix</keyword>
<dbReference type="InterPro" id="IPR025857">
    <property type="entry name" value="MacB_PCD"/>
</dbReference>
<evidence type="ECO:0000256" key="7">
    <source>
        <dbReference type="SAM" id="Phobius"/>
    </source>
</evidence>
<evidence type="ECO:0000256" key="1">
    <source>
        <dbReference type="ARBA" id="ARBA00004651"/>
    </source>
</evidence>
<dbReference type="AlphaFoldDB" id="A0A5C6XA99"/>
<proteinExistence type="inferred from homology"/>
<dbReference type="GO" id="GO:0044874">
    <property type="term" value="P:lipoprotein localization to outer membrane"/>
    <property type="evidence" value="ECO:0007669"/>
    <property type="project" value="TreeGrafter"/>
</dbReference>
<sequence>MWKIAWRNLWRNRTRTAIIASAIAFSYGLMLISMGVSADSYAKMEAKAQEATGGSVLVHGAGWWESQGSDVVVGEPAPVMERAGELPEVVEVMPRVIINGLLSSARGNEAVRLIGVVLEREEALADLDDDLVEGAFFSEQYDAPVVISEGLAQRLSVSVGDKVVLTASRVDGEVTRALFYVSGLLKSGMAAEADLQAYTPLKTAQEAVGMGEALTQVGVLVRGVEAQDEVIAALNEVEGAGELEVLSWQEAVPEMSGLLEFDEAVNQIYFAVIFLIVLFAIANTFLMAVMERVREYGLLSALGVGPGQVGRLVIWEALYMALVGMVVGFVMGLVGHLVIAHVGIDMAAMGAGDMEMAGIGMNDLVVRSHLEPMRWLVASVMVLAVVMISAVYPAVRAMRLAPSQAMRFYE</sequence>
<dbReference type="RefSeq" id="WP_146980219.1">
    <property type="nucleotide sequence ID" value="NZ_VOSM01000002.1"/>
</dbReference>
<evidence type="ECO:0000313" key="10">
    <source>
        <dbReference type="EMBL" id="TXD38276.1"/>
    </source>
</evidence>
<keyword evidence="11" id="KW-1185">Reference proteome</keyword>
<dbReference type="PANTHER" id="PTHR30489">
    <property type="entry name" value="LIPOPROTEIN-RELEASING SYSTEM TRANSMEMBRANE PROTEIN LOLE"/>
    <property type="match status" value="1"/>
</dbReference>
<keyword evidence="6 7" id="KW-0472">Membrane</keyword>
<evidence type="ECO:0000256" key="4">
    <source>
        <dbReference type="ARBA" id="ARBA00022692"/>
    </source>
</evidence>
<evidence type="ECO:0000256" key="6">
    <source>
        <dbReference type="ARBA" id="ARBA00023136"/>
    </source>
</evidence>
<dbReference type="Pfam" id="PF02687">
    <property type="entry name" value="FtsX"/>
    <property type="match status" value="1"/>
</dbReference>
<comment type="similarity">
    <text evidence="2">Belongs to the ABC-4 integral membrane protein family. LolC/E subfamily.</text>
</comment>
<accession>A0A5C6XA99</accession>
<gene>
    <name evidence="10" type="ORF">FRC98_05120</name>
</gene>
<feature type="domain" description="MacB-like periplasmic core" evidence="9">
    <location>
        <begin position="16"/>
        <end position="236"/>
    </location>
</feature>
<dbReference type="GO" id="GO:0098797">
    <property type="term" value="C:plasma membrane protein complex"/>
    <property type="evidence" value="ECO:0007669"/>
    <property type="project" value="TreeGrafter"/>
</dbReference>
<evidence type="ECO:0000259" key="9">
    <source>
        <dbReference type="Pfam" id="PF12704"/>
    </source>
</evidence>
<organism evidence="10 11">
    <name type="scientific">Lujinxingia vulgaris</name>
    <dbReference type="NCBI Taxonomy" id="2600176"/>
    <lineage>
        <taxon>Bacteria</taxon>
        <taxon>Deltaproteobacteria</taxon>
        <taxon>Bradymonadales</taxon>
        <taxon>Lujinxingiaceae</taxon>
        <taxon>Lujinxingia</taxon>
    </lineage>
</organism>
<evidence type="ECO:0000259" key="8">
    <source>
        <dbReference type="Pfam" id="PF02687"/>
    </source>
</evidence>
<dbReference type="InterPro" id="IPR051447">
    <property type="entry name" value="Lipoprotein-release_system"/>
</dbReference>
<evidence type="ECO:0000313" key="11">
    <source>
        <dbReference type="Proteomes" id="UP000321412"/>
    </source>
</evidence>
<feature type="transmembrane region" description="Helical" evidence="7">
    <location>
        <begin position="268"/>
        <end position="289"/>
    </location>
</feature>
<keyword evidence="4 7" id="KW-0812">Transmembrane</keyword>
<protein>
    <submittedName>
        <fullName evidence="10">ABC transporter permease</fullName>
    </submittedName>
</protein>
<dbReference type="Pfam" id="PF12704">
    <property type="entry name" value="MacB_PCD"/>
    <property type="match status" value="1"/>
</dbReference>
<dbReference type="Proteomes" id="UP000321412">
    <property type="component" value="Unassembled WGS sequence"/>
</dbReference>
<dbReference type="EMBL" id="VOSM01000002">
    <property type="protein sequence ID" value="TXD38276.1"/>
    <property type="molecule type" value="Genomic_DNA"/>
</dbReference>
<comment type="caution">
    <text evidence="10">The sequence shown here is derived from an EMBL/GenBank/DDBJ whole genome shotgun (WGS) entry which is preliminary data.</text>
</comment>
<feature type="domain" description="ABC3 transporter permease C-terminal" evidence="8">
    <location>
        <begin position="269"/>
        <end position="402"/>
    </location>
</feature>
<evidence type="ECO:0000256" key="2">
    <source>
        <dbReference type="ARBA" id="ARBA00005236"/>
    </source>
</evidence>
<comment type="subcellular location">
    <subcellularLocation>
        <location evidence="1">Cell membrane</location>
        <topology evidence="1">Multi-pass membrane protein</topology>
    </subcellularLocation>
</comment>
<reference evidence="10 11" key="1">
    <citation type="submission" date="2019-08" db="EMBL/GenBank/DDBJ databases">
        <title>Bradymonadales sp. TMQ4.</title>
        <authorList>
            <person name="Liang Q."/>
        </authorList>
    </citation>
    <scope>NUCLEOTIDE SEQUENCE [LARGE SCALE GENOMIC DNA]</scope>
    <source>
        <strain evidence="10 11">TMQ4</strain>
    </source>
</reference>
<dbReference type="InterPro" id="IPR003838">
    <property type="entry name" value="ABC3_permease_C"/>
</dbReference>
<dbReference type="PANTHER" id="PTHR30489:SF0">
    <property type="entry name" value="LIPOPROTEIN-RELEASING SYSTEM TRANSMEMBRANE PROTEIN LOLE"/>
    <property type="match status" value="1"/>
</dbReference>
<evidence type="ECO:0000256" key="5">
    <source>
        <dbReference type="ARBA" id="ARBA00022989"/>
    </source>
</evidence>
<feature type="transmembrane region" description="Helical" evidence="7">
    <location>
        <begin position="375"/>
        <end position="395"/>
    </location>
</feature>
<name>A0A5C6XA99_9DELT</name>
<dbReference type="OrthoDB" id="9809768at2"/>
<keyword evidence="3" id="KW-1003">Cell membrane</keyword>
<feature type="transmembrane region" description="Helical" evidence="7">
    <location>
        <begin position="318"/>
        <end position="344"/>
    </location>
</feature>